<comment type="caution">
    <text evidence="3">The sequence shown here is derived from an EMBL/GenBank/DDBJ whole genome shotgun (WGS) entry which is preliminary data.</text>
</comment>
<organism evidence="3 4">
    <name type="scientific">Tumebacillus flagellatus</name>
    <dbReference type="NCBI Taxonomy" id="1157490"/>
    <lineage>
        <taxon>Bacteria</taxon>
        <taxon>Bacillati</taxon>
        <taxon>Bacillota</taxon>
        <taxon>Bacilli</taxon>
        <taxon>Bacillales</taxon>
        <taxon>Alicyclobacillaceae</taxon>
        <taxon>Tumebacillus</taxon>
    </lineage>
</organism>
<dbReference type="Pfam" id="PF04012">
    <property type="entry name" value="PspA_IM30"/>
    <property type="match status" value="1"/>
</dbReference>
<accession>A0A074MEE6</accession>
<comment type="similarity">
    <text evidence="1">Belongs to the PspA/Vipp/IM30 family.</text>
</comment>
<proteinExistence type="inferred from homology"/>
<gene>
    <name evidence="3" type="ORF">EL26_06790</name>
</gene>
<name>A0A074MEE6_9BACL</name>
<dbReference type="Proteomes" id="UP000027931">
    <property type="component" value="Unassembled WGS sequence"/>
</dbReference>
<dbReference type="AlphaFoldDB" id="A0A074MEE6"/>
<evidence type="ECO:0000256" key="2">
    <source>
        <dbReference type="SAM" id="Coils"/>
    </source>
</evidence>
<evidence type="ECO:0008006" key="5">
    <source>
        <dbReference type="Google" id="ProtNLM"/>
    </source>
</evidence>
<dbReference type="PANTHER" id="PTHR31088:SF6">
    <property type="entry name" value="PHAGE SHOCK PROTEIN A"/>
    <property type="match status" value="1"/>
</dbReference>
<dbReference type="STRING" id="1157490.EL26_06790"/>
<keyword evidence="4" id="KW-1185">Reference proteome</keyword>
<evidence type="ECO:0000313" key="3">
    <source>
        <dbReference type="EMBL" id="KEO84167.1"/>
    </source>
</evidence>
<dbReference type="eggNOG" id="COG1842">
    <property type="taxonomic scope" value="Bacteria"/>
</dbReference>
<protein>
    <recommendedName>
        <fullName evidence="5">Phage-shock protein</fullName>
    </recommendedName>
</protein>
<feature type="coiled-coil region" evidence="2">
    <location>
        <begin position="85"/>
        <end position="140"/>
    </location>
</feature>
<dbReference type="EMBL" id="JMIR01000006">
    <property type="protein sequence ID" value="KEO84167.1"/>
    <property type="molecule type" value="Genomic_DNA"/>
</dbReference>
<dbReference type="InterPro" id="IPR007157">
    <property type="entry name" value="PspA_VIPP1"/>
</dbReference>
<reference evidence="3 4" key="1">
    <citation type="journal article" date="2013" name="Int. J. Syst. Evol. Microbiol.">
        <title>Tumebacillus flagellatus sp. nov., an alpha-amylase/pullulanase-producing bacterium isolated from cassava wastewater.</title>
        <authorList>
            <person name="Wang Q."/>
            <person name="Xie N."/>
            <person name="Qin Y."/>
            <person name="Shen N."/>
            <person name="Zhu J."/>
            <person name="Mi H."/>
            <person name="Huang R."/>
        </authorList>
    </citation>
    <scope>NUCLEOTIDE SEQUENCE [LARGE SCALE GENOMIC DNA]</scope>
    <source>
        <strain evidence="3 4">GST4</strain>
    </source>
</reference>
<dbReference type="PANTHER" id="PTHR31088">
    <property type="entry name" value="MEMBRANE-ASSOCIATED PROTEIN VIPP1, CHLOROPLASTIC"/>
    <property type="match status" value="1"/>
</dbReference>
<keyword evidence="2" id="KW-0175">Coiled coil</keyword>
<evidence type="ECO:0000313" key="4">
    <source>
        <dbReference type="Proteomes" id="UP000027931"/>
    </source>
</evidence>
<evidence type="ECO:0000256" key="1">
    <source>
        <dbReference type="ARBA" id="ARBA00043985"/>
    </source>
</evidence>
<sequence length="219" mass="24578">MFKRIRDIVVSTVHEGLDKLENPVALLKQYLRDVEVEISNAERAIAHQVVLENRHVSLVTDTKALIAKRARQAQLAVETGDEEIAKVALQEKIQLEARLAAYEQQLEALATHSETLNNQLRDLQEKYSDMQAKKRVLLARAQAAKTSHALTCTLNSIDTESAVRGFARMEERVAWMEANAEASQRARNNYVKLNTFGADSELQDKVEAELAKLKASQEA</sequence>